<keyword evidence="2" id="KW-1185">Reference proteome</keyword>
<dbReference type="RefSeq" id="WP_377295120.1">
    <property type="nucleotide sequence ID" value="NZ_JBHSBM010000077.1"/>
</dbReference>
<gene>
    <name evidence="1" type="ORF">ACFOWE_33725</name>
</gene>
<dbReference type="Gene3D" id="3.30.559.30">
    <property type="entry name" value="Nonribosomal peptide synthetase, condensation domain"/>
    <property type="match status" value="1"/>
</dbReference>
<accession>A0ABV8ILH5</accession>
<dbReference type="Proteomes" id="UP001595850">
    <property type="component" value="Unassembled WGS sequence"/>
</dbReference>
<reference evidence="2" key="1">
    <citation type="journal article" date="2019" name="Int. J. Syst. Evol. Microbiol.">
        <title>The Global Catalogue of Microorganisms (GCM) 10K type strain sequencing project: providing services to taxonomists for standard genome sequencing and annotation.</title>
        <authorList>
            <consortium name="The Broad Institute Genomics Platform"/>
            <consortium name="The Broad Institute Genome Sequencing Center for Infectious Disease"/>
            <person name="Wu L."/>
            <person name="Ma J."/>
        </authorList>
    </citation>
    <scope>NUCLEOTIDE SEQUENCE [LARGE SCALE GENOMIC DNA]</scope>
    <source>
        <strain evidence="2">TBRC 4489</strain>
    </source>
</reference>
<dbReference type="SUPFAM" id="SSF47598">
    <property type="entry name" value="Ribbon-helix-helix"/>
    <property type="match status" value="1"/>
</dbReference>
<dbReference type="InterPro" id="IPR010985">
    <property type="entry name" value="Ribbon_hlx_hlx"/>
</dbReference>
<proteinExistence type="predicted"/>
<evidence type="ECO:0000313" key="2">
    <source>
        <dbReference type="Proteomes" id="UP001595850"/>
    </source>
</evidence>
<dbReference type="EMBL" id="JBHSBM010000077">
    <property type="protein sequence ID" value="MFC4063268.1"/>
    <property type="molecule type" value="Genomic_DNA"/>
</dbReference>
<name>A0ABV8ILH5_9ACTN</name>
<evidence type="ECO:0000313" key="1">
    <source>
        <dbReference type="EMBL" id="MFC4063268.1"/>
    </source>
</evidence>
<comment type="caution">
    <text evidence="1">The sequence shown here is derived from an EMBL/GenBank/DDBJ whole genome shotgun (WGS) entry which is preliminary data.</text>
</comment>
<sequence>MAMTLRLSESQTEALRRRAEAEGRSMQQVVLSAVEEYLARRTADEEVHRLGVEAVRRWKPVLDRLAE</sequence>
<protein>
    <submittedName>
        <fullName evidence="1">CopG family transcriptional regulator</fullName>
    </submittedName>
</protein>
<organism evidence="1 2">
    <name type="scientific">Planomonospora corallina</name>
    <dbReference type="NCBI Taxonomy" id="1806052"/>
    <lineage>
        <taxon>Bacteria</taxon>
        <taxon>Bacillati</taxon>
        <taxon>Actinomycetota</taxon>
        <taxon>Actinomycetes</taxon>
        <taxon>Streptosporangiales</taxon>
        <taxon>Streptosporangiaceae</taxon>
        <taxon>Planomonospora</taxon>
    </lineage>
</organism>